<accession>A0A6C0J0M5</accession>
<dbReference type="InterPro" id="IPR008271">
    <property type="entry name" value="Ser/Thr_kinase_AS"/>
</dbReference>
<evidence type="ECO:0000313" key="5">
    <source>
        <dbReference type="EMBL" id="QHT99191.1"/>
    </source>
</evidence>
<dbReference type="InterPro" id="IPR050235">
    <property type="entry name" value="CK1_Ser-Thr_kinase"/>
</dbReference>
<dbReference type="Pfam" id="PF00069">
    <property type="entry name" value="Pkinase"/>
    <property type="match status" value="1"/>
</dbReference>
<dbReference type="PANTHER" id="PTHR11909">
    <property type="entry name" value="CASEIN KINASE-RELATED"/>
    <property type="match status" value="1"/>
</dbReference>
<protein>
    <recommendedName>
        <fullName evidence="1">non-specific serine/threonine protein kinase</fullName>
        <ecNumber evidence="1">2.7.11.1</ecNumber>
    </recommendedName>
</protein>
<organism evidence="5">
    <name type="scientific">viral metagenome</name>
    <dbReference type="NCBI Taxonomy" id="1070528"/>
    <lineage>
        <taxon>unclassified sequences</taxon>
        <taxon>metagenomes</taxon>
        <taxon>organismal metagenomes</taxon>
    </lineage>
</organism>
<dbReference type="EMBL" id="MN740306">
    <property type="protein sequence ID" value="QHT99191.1"/>
    <property type="molecule type" value="Genomic_DNA"/>
</dbReference>
<dbReference type="AlphaFoldDB" id="A0A6C0J0M5"/>
<dbReference type="GO" id="GO:0004674">
    <property type="term" value="F:protein serine/threonine kinase activity"/>
    <property type="evidence" value="ECO:0007669"/>
    <property type="project" value="UniProtKB-EC"/>
</dbReference>
<dbReference type="Gene3D" id="1.10.510.10">
    <property type="entry name" value="Transferase(Phosphotransferase) domain 1"/>
    <property type="match status" value="1"/>
</dbReference>
<dbReference type="EC" id="2.7.11.1" evidence="1"/>
<dbReference type="InterPro" id="IPR017441">
    <property type="entry name" value="Protein_kinase_ATP_BS"/>
</dbReference>
<evidence type="ECO:0000259" key="4">
    <source>
        <dbReference type="PROSITE" id="PS50011"/>
    </source>
</evidence>
<dbReference type="SMART" id="SM00220">
    <property type="entry name" value="S_TKc"/>
    <property type="match status" value="1"/>
</dbReference>
<evidence type="ECO:0000256" key="3">
    <source>
        <dbReference type="ARBA" id="ARBA00022840"/>
    </source>
</evidence>
<name>A0A6C0J0M5_9ZZZZ</name>
<proteinExistence type="predicted"/>
<dbReference type="PROSITE" id="PS00107">
    <property type="entry name" value="PROTEIN_KINASE_ATP"/>
    <property type="match status" value="1"/>
</dbReference>
<feature type="domain" description="Protein kinase" evidence="4">
    <location>
        <begin position="12"/>
        <end position="284"/>
    </location>
</feature>
<evidence type="ECO:0000256" key="2">
    <source>
        <dbReference type="ARBA" id="ARBA00022741"/>
    </source>
</evidence>
<dbReference type="GO" id="GO:0005524">
    <property type="term" value="F:ATP binding"/>
    <property type="evidence" value="ECO:0007669"/>
    <property type="project" value="UniProtKB-KW"/>
</dbReference>
<evidence type="ECO:0000256" key="1">
    <source>
        <dbReference type="ARBA" id="ARBA00012513"/>
    </source>
</evidence>
<reference evidence="5" key="1">
    <citation type="journal article" date="2020" name="Nature">
        <title>Giant virus diversity and host interactions through global metagenomics.</title>
        <authorList>
            <person name="Schulz F."/>
            <person name="Roux S."/>
            <person name="Paez-Espino D."/>
            <person name="Jungbluth S."/>
            <person name="Walsh D.A."/>
            <person name="Denef V.J."/>
            <person name="McMahon K.D."/>
            <person name="Konstantinidis K.T."/>
            <person name="Eloe-Fadrosh E.A."/>
            <person name="Kyrpides N.C."/>
            <person name="Woyke T."/>
        </authorList>
    </citation>
    <scope>NUCLEOTIDE SEQUENCE</scope>
    <source>
        <strain evidence="5">GVMAG-M-3300025699-48</strain>
    </source>
</reference>
<dbReference type="PROSITE" id="PS50011">
    <property type="entry name" value="PROTEIN_KINASE_DOM"/>
    <property type="match status" value="1"/>
</dbReference>
<dbReference type="PROSITE" id="PS00108">
    <property type="entry name" value="PROTEIN_KINASE_ST"/>
    <property type="match status" value="1"/>
</dbReference>
<dbReference type="SUPFAM" id="SSF56112">
    <property type="entry name" value="Protein kinase-like (PK-like)"/>
    <property type="match status" value="1"/>
</dbReference>
<keyword evidence="2" id="KW-0547">Nucleotide-binding</keyword>
<keyword evidence="3" id="KW-0067">ATP-binding</keyword>
<sequence>MDIQNNIIANKYHIDKFIGNGKFGKVYRGINNKNNNYVAIKLEDKRTSYKLLKRETSILKYLYENKCRSIPSIYWFGEIDDSMGLIMSYYDCSLFEYLNIKIINQSKLNYIIVKSIQILESIHCNFVIHRDIKPQNFMIKNGELFLIDFGLATFWVNDDHIHISNSTSEQIVGTPKYISPNIHEGCTPSRRDDIISLGFIYIYLFAQELPWDSVYTDTENEIYNNEIHILHSKNKQRRTLKSIEQILPICENINKDISTFFKICYKIDFHETPPYNSLCSIFNF</sequence>
<dbReference type="InterPro" id="IPR000719">
    <property type="entry name" value="Prot_kinase_dom"/>
</dbReference>
<dbReference type="InterPro" id="IPR011009">
    <property type="entry name" value="Kinase-like_dom_sf"/>
</dbReference>